<proteinExistence type="inferred from homology"/>
<keyword evidence="11" id="KW-1185">Reference proteome</keyword>
<dbReference type="InterPro" id="IPR017853">
    <property type="entry name" value="GH"/>
</dbReference>
<dbReference type="GO" id="GO:0004563">
    <property type="term" value="F:beta-N-acetylhexosaminidase activity"/>
    <property type="evidence" value="ECO:0007669"/>
    <property type="project" value="UniProtKB-EC"/>
</dbReference>
<comment type="catalytic activity">
    <reaction evidence="1">
        <text>Hydrolysis of terminal non-reducing N-acetyl-D-hexosamine residues in N-acetyl-beta-D-hexosaminides.</text>
        <dbReference type="EC" id="3.2.1.52"/>
    </reaction>
</comment>
<feature type="region of interest" description="Disordered" evidence="6">
    <location>
        <begin position="319"/>
        <end position="352"/>
    </location>
</feature>
<evidence type="ECO:0000256" key="3">
    <source>
        <dbReference type="ARBA" id="ARBA00012663"/>
    </source>
</evidence>
<evidence type="ECO:0000256" key="2">
    <source>
        <dbReference type="ARBA" id="ARBA00006285"/>
    </source>
</evidence>
<organism evidence="8 11">
    <name type="scientific">Cafeteria roenbergensis</name>
    <name type="common">Marine flagellate</name>
    <dbReference type="NCBI Taxonomy" id="33653"/>
    <lineage>
        <taxon>Eukaryota</taxon>
        <taxon>Sar</taxon>
        <taxon>Stramenopiles</taxon>
        <taxon>Bigyra</taxon>
        <taxon>Opalozoa</taxon>
        <taxon>Bicosoecida</taxon>
        <taxon>Cafeteriaceae</taxon>
        <taxon>Cafeteria</taxon>
    </lineage>
</organism>
<dbReference type="GO" id="GO:0016020">
    <property type="term" value="C:membrane"/>
    <property type="evidence" value="ECO:0007669"/>
    <property type="project" value="TreeGrafter"/>
</dbReference>
<dbReference type="InterPro" id="IPR025705">
    <property type="entry name" value="Beta_hexosaminidase_sua/sub"/>
</dbReference>
<dbReference type="Proteomes" id="UP000325113">
    <property type="component" value="Unassembled WGS sequence"/>
</dbReference>
<evidence type="ECO:0000313" key="9">
    <source>
        <dbReference type="EMBL" id="KAA0155036.1"/>
    </source>
</evidence>
<dbReference type="Gene3D" id="3.20.20.80">
    <property type="entry name" value="Glycosidases"/>
    <property type="match status" value="1"/>
</dbReference>
<dbReference type="EMBL" id="VLTN01000050">
    <property type="protein sequence ID" value="KAA0148693.1"/>
    <property type="molecule type" value="Genomic_DNA"/>
</dbReference>
<feature type="region of interest" description="Disordered" evidence="6">
    <location>
        <begin position="1143"/>
        <end position="1163"/>
    </location>
</feature>
<accession>A0A5A8C6M7</accession>
<evidence type="ECO:0000313" key="10">
    <source>
        <dbReference type="EMBL" id="KAA0162485.1"/>
    </source>
</evidence>
<evidence type="ECO:0000313" key="12">
    <source>
        <dbReference type="Proteomes" id="UP000324907"/>
    </source>
</evidence>
<dbReference type="PANTHER" id="PTHR22600:SF21">
    <property type="entry name" value="BETA-HEXOSAMINIDASE A"/>
    <property type="match status" value="1"/>
</dbReference>
<dbReference type="SUPFAM" id="SSF51445">
    <property type="entry name" value="(Trans)glycosidases"/>
    <property type="match status" value="1"/>
</dbReference>
<dbReference type="EMBL" id="VLTL01000186">
    <property type="protein sequence ID" value="KAA0155036.1"/>
    <property type="molecule type" value="Genomic_DNA"/>
</dbReference>
<dbReference type="Pfam" id="PF00728">
    <property type="entry name" value="Glyco_hydro_20"/>
    <property type="match status" value="2"/>
</dbReference>
<dbReference type="InterPro" id="IPR036691">
    <property type="entry name" value="Endo/exonu/phosph_ase_sf"/>
</dbReference>
<evidence type="ECO:0000256" key="5">
    <source>
        <dbReference type="PIRSR" id="PIRSR625705-1"/>
    </source>
</evidence>
<evidence type="ECO:0000256" key="4">
    <source>
        <dbReference type="ARBA" id="ARBA00022801"/>
    </source>
</evidence>
<dbReference type="SUPFAM" id="SSF56219">
    <property type="entry name" value="DNase I-like"/>
    <property type="match status" value="1"/>
</dbReference>
<comment type="caution">
    <text evidence="8">The sequence shown here is derived from an EMBL/GenBank/DDBJ whole genome shotgun (WGS) entry which is preliminary data.</text>
</comment>
<name>A0A5A8C6M7_CAFRO</name>
<feature type="region of interest" description="Disordered" evidence="6">
    <location>
        <begin position="709"/>
        <end position="759"/>
    </location>
</feature>
<reference evidence="11 12" key="1">
    <citation type="submission" date="2019-07" db="EMBL/GenBank/DDBJ databases">
        <title>Genomes of Cafeteria roenbergensis.</title>
        <authorList>
            <person name="Fischer M.G."/>
            <person name="Hackl T."/>
            <person name="Roman M."/>
        </authorList>
    </citation>
    <scope>NUCLEOTIDE SEQUENCE [LARGE SCALE GENOMIC DNA]</scope>
    <source>
        <strain evidence="8 11">BVI</strain>
        <strain evidence="10 13">Cflag</strain>
        <strain evidence="9 12">RCC970-E3</strain>
    </source>
</reference>
<feature type="compositionally biased region" description="Polar residues" evidence="6">
    <location>
        <begin position="1147"/>
        <end position="1163"/>
    </location>
</feature>
<feature type="active site" description="Proton donor" evidence="5">
    <location>
        <position position="464"/>
    </location>
</feature>
<dbReference type="Proteomes" id="UP000324907">
    <property type="component" value="Unassembled WGS sequence"/>
</dbReference>
<dbReference type="PRINTS" id="PR00738">
    <property type="entry name" value="GLHYDRLASE20"/>
</dbReference>
<dbReference type="EMBL" id="VLTM01000027">
    <property type="protein sequence ID" value="KAA0162485.1"/>
    <property type="molecule type" value="Genomic_DNA"/>
</dbReference>
<evidence type="ECO:0000313" key="8">
    <source>
        <dbReference type="EMBL" id="KAA0148693.1"/>
    </source>
</evidence>
<evidence type="ECO:0000256" key="1">
    <source>
        <dbReference type="ARBA" id="ARBA00001231"/>
    </source>
</evidence>
<sequence>MLERAAARACVEAGGAFAGCADRPAADTAPKPGLAVVEVTAEPLNATAETGQAAAASCVDSTILSAFEALAGVESADDAEGMAARLRSVWNLTARPPAGAPPIPSPPLRLGVGPEVAALLALADPAWEAWLGARPAEQAVPPVRVPALGEREDFVMAAAGCRAAGEERHGFSAGLLRWASGTGPLSLRPGNGTDAAAAAPTGAGEAGCARVGVRGATVWGALRGVEAAAQLLRQAALPGSGGVHAAAVVGFPWRWWRGLLVDTARHFMPLPLLARHLAAMGGSGLNVMHWHVIDGQSFPLAVGPVTKWLAEGGAWTAAANPARRGEQRSGPSASRPGAPTAPGGNQSVFGEAEQPAPWTLGPAEVRAVLAMAADAGVRVVPELDIPAHCASWAGSVPEAVQMCPELLARKQSQERQTPLKTLDTPALDPAAGGGPGHTEALAAWVLEEAASVFPDAFMHLGGDEMNGLCWQEGGPSAALLKRWGMTPAHLQVNFTIGLMRRAGMGRGVGGPGAAWDAAPPAVAPGAAPFWPPPAIPAGGLPALAGKVGAVWQEALLNSQSAGLMLPPSVGMVHPWIWWDGSDSASARLAASQQRGVVWSAGWYLDVVGSWTEMYQKGPVSRAKAAASEHDGRLVWGGEASMWAEQVDRANAQCRVWPRAAAIGERLWTPPGAVVLRALPPSADEQGGAMVVRATTWKFDVNEAGPRLARHGARLRGSGRVESARNGYPEDDEEGSPTAGGQQGAGPGSEAVVLTPDPSTGRCSAMEQLVQRAPRWPSGRPWAGAGAAVPRRLRILSWNVDEGGKLGPELVPAFIRQQAPDIAIIIEAVGWRRRRRRLLRQGQGLHAEAPADANADADAGEALPVGLFSTGSPPPRRQLGPGSNPVLLSGFANAATLRTKEIYRIAVMSAGHVRTLWSDPGRDFERGVLAVETLGAVVVAAHLNAHSAPDRAKESDAIARLLPALRQAAVRRAGPGERRRKWGCQGDTEAALNACAARVPVFVSGDMNTLTPLDADCHVKEGLLDFLRDGKLPQNRTVKVPPRLRAKYLDGSGEALDYEPIRVLMGRPSGPPPPMSEVGSAAAQDPSWWSGAVWPEGPSDEGGIAACDAARLAAGSSPAKGPLVDLQAAAWLTGAEPPLSPPPLNASGAPSTWSPPCSGSQPTAESMLANVDASDVPPFRLDFILAGPPAVCGASAPSCSILQGPVSRVLSDHFPIMCALSL</sequence>
<comment type="similarity">
    <text evidence="2">Belongs to the glycosyl hydrolase 20 family.</text>
</comment>
<evidence type="ECO:0000259" key="7">
    <source>
        <dbReference type="Pfam" id="PF00728"/>
    </source>
</evidence>
<gene>
    <name evidence="9" type="ORF">FNF28_06779</name>
    <name evidence="8" type="ORF">FNF29_06476</name>
    <name evidence="10" type="ORF">FNF31_03283</name>
</gene>
<keyword evidence="4" id="KW-0378">Hydrolase</keyword>
<dbReference type="InterPro" id="IPR015883">
    <property type="entry name" value="Glyco_hydro_20_cat"/>
</dbReference>
<dbReference type="EC" id="3.2.1.52" evidence="3"/>
<protein>
    <recommendedName>
        <fullName evidence="3">beta-N-acetylhexosaminidase</fullName>
        <ecNumber evidence="3">3.2.1.52</ecNumber>
    </recommendedName>
</protein>
<dbReference type="GO" id="GO:0030203">
    <property type="term" value="P:glycosaminoglycan metabolic process"/>
    <property type="evidence" value="ECO:0007669"/>
    <property type="project" value="TreeGrafter"/>
</dbReference>
<dbReference type="Gene3D" id="3.60.10.10">
    <property type="entry name" value="Endonuclease/exonuclease/phosphatase"/>
    <property type="match status" value="1"/>
</dbReference>
<dbReference type="Proteomes" id="UP000323011">
    <property type="component" value="Unassembled WGS sequence"/>
</dbReference>
<evidence type="ECO:0000256" key="6">
    <source>
        <dbReference type="SAM" id="MobiDB-lite"/>
    </source>
</evidence>
<feature type="domain" description="Glycoside hydrolase family 20 catalytic" evidence="7">
    <location>
        <begin position="256"/>
        <end position="485"/>
    </location>
</feature>
<dbReference type="PANTHER" id="PTHR22600">
    <property type="entry name" value="BETA-HEXOSAMINIDASE"/>
    <property type="match status" value="1"/>
</dbReference>
<feature type="domain" description="Glycoside hydrolase family 20 catalytic" evidence="7">
    <location>
        <begin position="545"/>
        <end position="669"/>
    </location>
</feature>
<dbReference type="AlphaFoldDB" id="A0A5A8C6M7"/>
<dbReference type="GO" id="GO:0005975">
    <property type="term" value="P:carbohydrate metabolic process"/>
    <property type="evidence" value="ECO:0007669"/>
    <property type="project" value="InterPro"/>
</dbReference>
<evidence type="ECO:0000313" key="11">
    <source>
        <dbReference type="Proteomes" id="UP000323011"/>
    </source>
</evidence>
<evidence type="ECO:0000313" key="13">
    <source>
        <dbReference type="Proteomes" id="UP000325113"/>
    </source>
</evidence>